<proteinExistence type="predicted"/>
<dbReference type="AlphaFoldDB" id="A0A0E9WPA4"/>
<organism evidence="1">
    <name type="scientific">Anguilla anguilla</name>
    <name type="common">European freshwater eel</name>
    <name type="synonym">Muraena anguilla</name>
    <dbReference type="NCBI Taxonomy" id="7936"/>
    <lineage>
        <taxon>Eukaryota</taxon>
        <taxon>Metazoa</taxon>
        <taxon>Chordata</taxon>
        <taxon>Craniata</taxon>
        <taxon>Vertebrata</taxon>
        <taxon>Euteleostomi</taxon>
        <taxon>Actinopterygii</taxon>
        <taxon>Neopterygii</taxon>
        <taxon>Teleostei</taxon>
        <taxon>Anguilliformes</taxon>
        <taxon>Anguillidae</taxon>
        <taxon>Anguilla</taxon>
    </lineage>
</organism>
<name>A0A0E9WPA4_ANGAN</name>
<accession>A0A0E9WPA4</accession>
<protein>
    <submittedName>
        <fullName evidence="1">Uncharacterized protein</fullName>
    </submittedName>
</protein>
<dbReference type="EMBL" id="GBXM01017299">
    <property type="protein sequence ID" value="JAH91278.1"/>
    <property type="molecule type" value="Transcribed_RNA"/>
</dbReference>
<sequence>MPVCDFDKTYGRLVYRKQASCAYTLKSNLHSPQPWKKCEVTGRNVIIMETVGFVQNSPLHIGCLKKWLA</sequence>
<evidence type="ECO:0000313" key="1">
    <source>
        <dbReference type="EMBL" id="JAH91278.1"/>
    </source>
</evidence>
<reference evidence="1" key="2">
    <citation type="journal article" date="2015" name="Fish Shellfish Immunol.">
        <title>Early steps in the European eel (Anguilla anguilla)-Vibrio vulnificus interaction in the gills: Role of the RtxA13 toxin.</title>
        <authorList>
            <person name="Callol A."/>
            <person name="Pajuelo D."/>
            <person name="Ebbesson L."/>
            <person name="Teles M."/>
            <person name="MacKenzie S."/>
            <person name="Amaro C."/>
        </authorList>
    </citation>
    <scope>NUCLEOTIDE SEQUENCE</scope>
</reference>
<reference evidence="1" key="1">
    <citation type="submission" date="2014-11" db="EMBL/GenBank/DDBJ databases">
        <authorList>
            <person name="Amaro Gonzalez C."/>
        </authorList>
    </citation>
    <scope>NUCLEOTIDE SEQUENCE</scope>
</reference>